<keyword evidence="2" id="KW-1185">Reference proteome</keyword>
<dbReference type="EMBL" id="BSYO01000031">
    <property type="protein sequence ID" value="GMH26530.1"/>
    <property type="molecule type" value="Genomic_DNA"/>
</dbReference>
<accession>A0AAD3TBK3</accession>
<evidence type="ECO:0000313" key="2">
    <source>
        <dbReference type="Proteomes" id="UP001279734"/>
    </source>
</evidence>
<proteinExistence type="predicted"/>
<reference evidence="1" key="1">
    <citation type="submission" date="2023-05" db="EMBL/GenBank/DDBJ databases">
        <title>Nepenthes gracilis genome sequencing.</title>
        <authorList>
            <person name="Fukushima K."/>
        </authorList>
    </citation>
    <scope>NUCLEOTIDE SEQUENCE</scope>
    <source>
        <strain evidence="1">SING2019-196</strain>
    </source>
</reference>
<protein>
    <submittedName>
        <fullName evidence="1">Uncharacterized protein</fullName>
    </submittedName>
</protein>
<name>A0AAD3TBK3_NEPGR</name>
<dbReference type="AlphaFoldDB" id="A0AAD3TBK3"/>
<dbReference type="Proteomes" id="UP001279734">
    <property type="component" value="Unassembled WGS sequence"/>
</dbReference>
<sequence length="87" mass="9713">MDSPKKVTSNGISNDVNKPVSEGVTICDMRPTLAAVASDVLKVSDLFPGKMDDWLCLQQGMMKRKVSWEFQLPNIQKMLVFQPPPHP</sequence>
<evidence type="ECO:0000313" key="1">
    <source>
        <dbReference type="EMBL" id="GMH26530.1"/>
    </source>
</evidence>
<organism evidence="1 2">
    <name type="scientific">Nepenthes gracilis</name>
    <name type="common">Slender pitcher plant</name>
    <dbReference type="NCBI Taxonomy" id="150966"/>
    <lineage>
        <taxon>Eukaryota</taxon>
        <taxon>Viridiplantae</taxon>
        <taxon>Streptophyta</taxon>
        <taxon>Embryophyta</taxon>
        <taxon>Tracheophyta</taxon>
        <taxon>Spermatophyta</taxon>
        <taxon>Magnoliopsida</taxon>
        <taxon>eudicotyledons</taxon>
        <taxon>Gunneridae</taxon>
        <taxon>Pentapetalae</taxon>
        <taxon>Caryophyllales</taxon>
        <taxon>Nepenthaceae</taxon>
        <taxon>Nepenthes</taxon>
    </lineage>
</organism>
<gene>
    <name evidence="1" type="ORF">Nepgr_028373</name>
</gene>
<comment type="caution">
    <text evidence="1">The sequence shown here is derived from an EMBL/GenBank/DDBJ whole genome shotgun (WGS) entry which is preliminary data.</text>
</comment>